<dbReference type="NCBIfam" id="TIGR00032">
    <property type="entry name" value="argG"/>
    <property type="match status" value="1"/>
</dbReference>
<dbReference type="AlphaFoldDB" id="A0A6N2M5C7"/>
<dbReference type="FunFam" id="3.90.1260.10:FF:000007">
    <property type="entry name" value="Argininosuccinate synthase"/>
    <property type="match status" value="1"/>
</dbReference>
<sequence length="480" mass="52808">MAQLKAISSCSSLNLSVHVPKSDLMLCNNNVSFSKKSALFQELGARNSELQGNAVVSNKGNGLRVHFNTGIQAVLSQDKATEVSAKTKGLRGKLNKVVLAYSGGLDTSVIVPWLRENYGCEVVCFTADVGQGVGELEGLEQKAKASGACQLVVKDLQEEFVRDFIFPCLRAGAIYERKYLLGTSMARPVIAKAMVDVAKEVGADAVRFELTFFALNPELNVVAPWREWDITGREDAIEYAKKHNVPVPVTKKSIYSRDRNLWHLSHEGDILEDPANEPREDMYMMSTSPEAAPDKPEYVEIGMVSGLPVSVNGVKLSPASLLSKLNEIGGKHGIGRIDMVENRLVGMKSRGVYETPGGTILFTAARELESLTLDRETMQVKDSLALKYAELVYAGRWFDPLRESMDAFMEKITEKTNGSVRLKLYKGSVSVASRTSPNSLYREDISSFESGQIYDQADAAGFIRLYGLPMRVRAMLEKGI</sequence>
<dbReference type="InterPro" id="IPR001518">
    <property type="entry name" value="Arginosuc_synth"/>
</dbReference>
<dbReference type="InterPro" id="IPR048268">
    <property type="entry name" value="Arginosuc_syn_C"/>
</dbReference>
<dbReference type="GO" id="GO:0006526">
    <property type="term" value="P:L-arginine biosynthetic process"/>
    <property type="evidence" value="ECO:0007669"/>
    <property type="project" value="UniProtKB-UniPathway"/>
</dbReference>
<protein>
    <recommendedName>
        <fullName evidence="3">argininosuccinate synthase</fullName>
        <ecNumber evidence="3">6.3.4.5</ecNumber>
    </recommendedName>
    <alternativeName>
        <fullName evidence="9">Citrulline--aspartate ligase</fullName>
    </alternativeName>
</protein>
<evidence type="ECO:0000256" key="5">
    <source>
        <dbReference type="ARBA" id="ARBA00022598"/>
    </source>
</evidence>
<dbReference type="Gene3D" id="3.90.1260.10">
    <property type="entry name" value="Argininosuccinate synthetase, chain A, domain 2"/>
    <property type="match status" value="1"/>
</dbReference>
<dbReference type="SUPFAM" id="SSF69864">
    <property type="entry name" value="Argininosuccinate synthetase, C-terminal domain"/>
    <property type="match status" value="1"/>
</dbReference>
<dbReference type="GO" id="GO:0005737">
    <property type="term" value="C:cytoplasm"/>
    <property type="evidence" value="ECO:0007669"/>
    <property type="project" value="TreeGrafter"/>
</dbReference>
<evidence type="ECO:0000256" key="1">
    <source>
        <dbReference type="ARBA" id="ARBA00004967"/>
    </source>
</evidence>
<reference evidence="12" key="1">
    <citation type="submission" date="2019-03" db="EMBL/GenBank/DDBJ databases">
        <authorList>
            <person name="Mank J."/>
            <person name="Almeida P."/>
        </authorList>
    </citation>
    <scope>NUCLEOTIDE SEQUENCE</scope>
    <source>
        <strain evidence="12">78183</strain>
    </source>
</reference>
<dbReference type="EC" id="6.3.4.5" evidence="3"/>
<comment type="pathway">
    <text evidence="1">Amino-acid biosynthesis; L-arginine biosynthesis; L-arginine from L-ornithine and carbamoyl phosphate: step 2/3.</text>
</comment>
<evidence type="ECO:0000256" key="4">
    <source>
        <dbReference type="ARBA" id="ARBA00022571"/>
    </source>
</evidence>
<dbReference type="PANTHER" id="PTHR11587:SF2">
    <property type="entry name" value="ARGININOSUCCINATE SYNTHASE"/>
    <property type="match status" value="1"/>
</dbReference>
<dbReference type="Pfam" id="PF00764">
    <property type="entry name" value="Arginosuc_synth"/>
    <property type="match status" value="1"/>
</dbReference>
<dbReference type="UniPathway" id="UPA00068">
    <property type="reaction ID" value="UER00113"/>
</dbReference>
<dbReference type="GO" id="GO:0000053">
    <property type="term" value="P:argininosuccinate metabolic process"/>
    <property type="evidence" value="ECO:0007669"/>
    <property type="project" value="TreeGrafter"/>
</dbReference>
<feature type="domain" description="Arginosuccinate synthase C-terminal" evidence="11">
    <location>
        <begin position="255"/>
        <end position="472"/>
    </location>
</feature>
<proteinExistence type="inferred from homology"/>
<evidence type="ECO:0000256" key="3">
    <source>
        <dbReference type="ARBA" id="ARBA00012286"/>
    </source>
</evidence>
<dbReference type="FunFam" id="3.40.50.620:FF:000019">
    <property type="entry name" value="Argininosuccinate synthase"/>
    <property type="match status" value="1"/>
</dbReference>
<dbReference type="GO" id="GO:0005524">
    <property type="term" value="F:ATP binding"/>
    <property type="evidence" value="ECO:0007669"/>
    <property type="project" value="UniProtKB-KW"/>
</dbReference>
<dbReference type="EMBL" id="CAADRP010001596">
    <property type="protein sequence ID" value="VFU43131.1"/>
    <property type="molecule type" value="Genomic_DNA"/>
</dbReference>
<dbReference type="GO" id="GO:0004055">
    <property type="term" value="F:argininosuccinate synthase activity"/>
    <property type="evidence" value="ECO:0007669"/>
    <property type="project" value="UniProtKB-EC"/>
</dbReference>
<evidence type="ECO:0000256" key="8">
    <source>
        <dbReference type="ARBA" id="ARBA00022840"/>
    </source>
</evidence>
<dbReference type="Pfam" id="PF20979">
    <property type="entry name" value="Arginosuc_syn_C"/>
    <property type="match status" value="1"/>
</dbReference>
<dbReference type="CDD" id="cd01999">
    <property type="entry name" value="ASS"/>
    <property type="match status" value="1"/>
</dbReference>
<dbReference type="SUPFAM" id="SSF52402">
    <property type="entry name" value="Adenine nucleotide alpha hydrolases-like"/>
    <property type="match status" value="1"/>
</dbReference>
<evidence type="ECO:0000259" key="10">
    <source>
        <dbReference type="Pfam" id="PF00764"/>
    </source>
</evidence>
<keyword evidence="4" id="KW-0055">Arginine biosynthesis</keyword>
<evidence type="ECO:0000259" key="11">
    <source>
        <dbReference type="Pfam" id="PF20979"/>
    </source>
</evidence>
<dbReference type="Gene3D" id="3.40.50.620">
    <property type="entry name" value="HUPs"/>
    <property type="match status" value="1"/>
</dbReference>
<dbReference type="HAMAP" id="MF_00005">
    <property type="entry name" value="Arg_succ_synth_type1"/>
    <property type="match status" value="1"/>
</dbReference>
<dbReference type="InterPro" id="IPR023434">
    <property type="entry name" value="Arginosuc_synth_type_1_subfam"/>
</dbReference>
<name>A0A6N2M5C7_SALVM</name>
<keyword evidence="6" id="KW-0028">Amino-acid biosynthesis</keyword>
<evidence type="ECO:0000256" key="2">
    <source>
        <dbReference type="ARBA" id="ARBA00011881"/>
    </source>
</evidence>
<accession>A0A6N2M5C7</accession>
<keyword evidence="5" id="KW-0436">Ligase</keyword>
<keyword evidence="8" id="KW-0067">ATP-binding</keyword>
<dbReference type="InterPro" id="IPR048267">
    <property type="entry name" value="Arginosuc_syn_N"/>
</dbReference>
<dbReference type="InterPro" id="IPR014729">
    <property type="entry name" value="Rossmann-like_a/b/a_fold"/>
</dbReference>
<evidence type="ECO:0000256" key="6">
    <source>
        <dbReference type="ARBA" id="ARBA00022605"/>
    </source>
</evidence>
<dbReference type="NCBIfam" id="NF001770">
    <property type="entry name" value="PRK00509.1"/>
    <property type="match status" value="1"/>
</dbReference>
<dbReference type="PANTHER" id="PTHR11587">
    <property type="entry name" value="ARGININOSUCCINATE SYNTHASE"/>
    <property type="match status" value="1"/>
</dbReference>
<evidence type="ECO:0000256" key="7">
    <source>
        <dbReference type="ARBA" id="ARBA00022741"/>
    </source>
</evidence>
<evidence type="ECO:0000256" key="9">
    <source>
        <dbReference type="ARBA" id="ARBA00029916"/>
    </source>
</evidence>
<organism evidence="12">
    <name type="scientific">Salix viminalis</name>
    <name type="common">Common osier</name>
    <name type="synonym">Basket willow</name>
    <dbReference type="NCBI Taxonomy" id="40686"/>
    <lineage>
        <taxon>Eukaryota</taxon>
        <taxon>Viridiplantae</taxon>
        <taxon>Streptophyta</taxon>
        <taxon>Embryophyta</taxon>
        <taxon>Tracheophyta</taxon>
        <taxon>Spermatophyta</taxon>
        <taxon>Magnoliopsida</taxon>
        <taxon>eudicotyledons</taxon>
        <taxon>Gunneridae</taxon>
        <taxon>Pentapetalae</taxon>
        <taxon>rosids</taxon>
        <taxon>fabids</taxon>
        <taxon>Malpighiales</taxon>
        <taxon>Salicaceae</taxon>
        <taxon>Saliceae</taxon>
        <taxon>Salix</taxon>
    </lineage>
</organism>
<comment type="subunit">
    <text evidence="2">Homotetramer.</text>
</comment>
<gene>
    <name evidence="12" type="ORF">SVIM_LOCUS262613</name>
</gene>
<dbReference type="PROSITE" id="PS00564">
    <property type="entry name" value="ARGININOSUCCIN_SYN_1"/>
    <property type="match status" value="1"/>
</dbReference>
<keyword evidence="7" id="KW-0547">Nucleotide-binding</keyword>
<feature type="domain" description="Arginosuccinate synthase-like N-terminal" evidence="10">
    <location>
        <begin position="96"/>
        <end position="246"/>
    </location>
</feature>
<dbReference type="InterPro" id="IPR018223">
    <property type="entry name" value="Arginosuc_synth_CS"/>
</dbReference>
<evidence type="ECO:0000313" key="12">
    <source>
        <dbReference type="EMBL" id="VFU43131.1"/>
    </source>
</evidence>
<dbReference type="GO" id="GO:0000050">
    <property type="term" value="P:urea cycle"/>
    <property type="evidence" value="ECO:0007669"/>
    <property type="project" value="TreeGrafter"/>
</dbReference>
<dbReference type="InterPro" id="IPR024074">
    <property type="entry name" value="AS_cat/multimer_dom_body"/>
</dbReference>